<evidence type="ECO:0000256" key="4">
    <source>
        <dbReference type="SAM" id="Coils"/>
    </source>
</evidence>
<evidence type="ECO:0000256" key="1">
    <source>
        <dbReference type="ARBA" id="ARBA00004613"/>
    </source>
</evidence>
<feature type="domain" description="LXG" evidence="6">
    <location>
        <begin position="2"/>
        <end position="237"/>
    </location>
</feature>
<dbReference type="Pfam" id="PF04740">
    <property type="entry name" value="LXG"/>
    <property type="match status" value="1"/>
</dbReference>
<dbReference type="InterPro" id="IPR027797">
    <property type="entry name" value="PT-TG_dom"/>
</dbReference>
<dbReference type="Pfam" id="PF15657">
    <property type="entry name" value="Tox-HNH-EHHH"/>
    <property type="match status" value="1"/>
</dbReference>
<dbReference type="EMBL" id="JABXYM010000001">
    <property type="protein sequence ID" value="MCR6095852.1"/>
    <property type="molecule type" value="Genomic_DNA"/>
</dbReference>
<dbReference type="RefSeq" id="WP_257820594.1">
    <property type="nucleotide sequence ID" value="NZ_JABXYM010000001.1"/>
</dbReference>
<dbReference type="AlphaFoldDB" id="A0A9Q4FY78"/>
<comment type="caution">
    <text evidence="7">The sequence shown here is derived from an EMBL/GenBank/DDBJ whole genome shotgun (WGS) entry which is preliminary data.</text>
</comment>
<dbReference type="Pfam" id="PF14449">
    <property type="entry name" value="PT-TG"/>
    <property type="match status" value="1"/>
</dbReference>
<reference evidence="7" key="1">
    <citation type="submission" date="2020-06" db="EMBL/GenBank/DDBJ databases">
        <title>Insight into the genomes of haloalkaliphilic bacilli from Kenyan soda lakes.</title>
        <authorList>
            <person name="Mwirichia R."/>
            <person name="Villamizar G.C."/>
            <person name="Poehlein A."/>
            <person name="Mugweru J."/>
            <person name="Kipnyargis A."/>
            <person name="Kiplimo D."/>
            <person name="Orwa P."/>
            <person name="Daniel R."/>
        </authorList>
    </citation>
    <scope>NUCLEOTIDE SEQUENCE</scope>
    <source>
        <strain evidence="7">B1096_S55</strain>
    </source>
</reference>
<feature type="coiled-coil region" evidence="4">
    <location>
        <begin position="245"/>
        <end position="287"/>
    </location>
</feature>
<accession>A0A9Q4FY78</accession>
<comment type="similarity">
    <text evidence="3">In the N-terminal section; belongs to the LXG family.</text>
</comment>
<evidence type="ECO:0000313" key="7">
    <source>
        <dbReference type="EMBL" id="MCR6095852.1"/>
    </source>
</evidence>
<dbReference type="PROSITE" id="PS51756">
    <property type="entry name" value="LXG"/>
    <property type="match status" value="1"/>
</dbReference>
<name>A0A9Q4FY78_SALAG</name>
<proteinExistence type="inferred from homology"/>
<dbReference type="InterPro" id="IPR028048">
    <property type="entry name" value="Tox-HNH-EHHH"/>
</dbReference>
<keyword evidence="4" id="KW-0175">Coiled coil</keyword>
<feature type="region of interest" description="Disordered" evidence="5">
    <location>
        <begin position="473"/>
        <end position="508"/>
    </location>
</feature>
<evidence type="ECO:0000256" key="5">
    <source>
        <dbReference type="SAM" id="MobiDB-lite"/>
    </source>
</evidence>
<dbReference type="GO" id="GO:0005576">
    <property type="term" value="C:extracellular region"/>
    <property type="evidence" value="ECO:0007669"/>
    <property type="project" value="UniProtKB-SubCell"/>
</dbReference>
<dbReference type="Proteomes" id="UP001057753">
    <property type="component" value="Unassembled WGS sequence"/>
</dbReference>
<evidence type="ECO:0000259" key="6">
    <source>
        <dbReference type="PROSITE" id="PS51756"/>
    </source>
</evidence>
<protein>
    <recommendedName>
        <fullName evidence="6">LXG domain-containing protein</fullName>
    </recommendedName>
</protein>
<evidence type="ECO:0000256" key="2">
    <source>
        <dbReference type="ARBA" id="ARBA00022525"/>
    </source>
</evidence>
<keyword evidence="2" id="KW-0964">Secreted</keyword>
<comment type="subcellular location">
    <subcellularLocation>
        <location evidence="1">Secreted</location>
    </subcellularLocation>
</comment>
<sequence length="508" mass="55730">MTTKQLDVDKVHEAIDITIQALHEKEDQLREMEIALTNFVNLEAEFRGQGGQAIRDFYATCHIPFIQLLRLFSEDYEHILQQIKQSLDFVEPAPGGFIDQAFLEGEVQDGLDRVSQTAMSLTDSANETLRSIQDIISIPLIDDSDVQQAIHVAKKEANSVVDKVLQFDHTGTVSLQSIKDNLKTLGKYVMEMHEAMGGGNLSVKDFSVDQLHYLPTHSKLTEVLQERSTEIKSTADPREEELAILEAERAAIEAEELARLEAEQAAIEAEEARLAEQQAVEEVEEDKSWWSKTVSAVADTVEKTIDTVGNAASSAYNYVTENPAASLSAVVDFVPVVGNLKAGIEAVTGYDPLTGRRLEPWERAVAGGAILGGAAVKGASKVAKFAKNADNVSDVVKSVDNIPSRNGAFSKAKQDAHIPRSQQPETVNRVDMRSASHEGGHVLKDSKGKVINTREYVYTNNDGKKVVIQDHSAGHQKGGQGPHFNVRPIDNTRTGKVPGTNEHYPFKK</sequence>
<evidence type="ECO:0000313" key="8">
    <source>
        <dbReference type="Proteomes" id="UP001057753"/>
    </source>
</evidence>
<organism evidence="7 8">
    <name type="scientific">Salipaludibacillus agaradhaerens</name>
    <name type="common">Bacillus agaradhaerens</name>
    <dbReference type="NCBI Taxonomy" id="76935"/>
    <lineage>
        <taxon>Bacteria</taxon>
        <taxon>Bacillati</taxon>
        <taxon>Bacillota</taxon>
        <taxon>Bacilli</taxon>
        <taxon>Bacillales</taxon>
        <taxon>Bacillaceae</taxon>
    </lineage>
</organism>
<evidence type="ECO:0000256" key="3">
    <source>
        <dbReference type="ARBA" id="ARBA00034117"/>
    </source>
</evidence>
<keyword evidence="8" id="KW-1185">Reference proteome</keyword>
<dbReference type="InterPro" id="IPR006829">
    <property type="entry name" value="LXG_dom"/>
</dbReference>
<gene>
    <name evidence="7" type="ORF">HXA33_04780</name>
</gene>